<dbReference type="SUPFAM" id="SSF52402">
    <property type="entry name" value="Adenine nucleotide alpha hydrolases-like"/>
    <property type="match status" value="1"/>
</dbReference>
<dbReference type="InterPro" id="IPR006015">
    <property type="entry name" value="Universal_stress_UspA"/>
</dbReference>
<dbReference type="CDD" id="cd00293">
    <property type="entry name" value="USP-like"/>
    <property type="match status" value="1"/>
</dbReference>
<gene>
    <name evidence="3" type="ORF">DSM112329_02377</name>
</gene>
<comment type="similarity">
    <text evidence="1">Belongs to the universal stress protein A family.</text>
</comment>
<organism evidence="3">
    <name type="scientific">Paraconexibacter sp. AEG42_29</name>
    <dbReference type="NCBI Taxonomy" id="2997339"/>
    <lineage>
        <taxon>Bacteria</taxon>
        <taxon>Bacillati</taxon>
        <taxon>Actinomycetota</taxon>
        <taxon>Thermoleophilia</taxon>
        <taxon>Solirubrobacterales</taxon>
        <taxon>Paraconexibacteraceae</taxon>
        <taxon>Paraconexibacter</taxon>
    </lineage>
</organism>
<dbReference type="PRINTS" id="PR01438">
    <property type="entry name" value="UNVRSLSTRESS"/>
</dbReference>
<evidence type="ECO:0000313" key="3">
    <source>
        <dbReference type="EMBL" id="XAY05523.1"/>
    </source>
</evidence>
<sequence length="138" mass="14419">MTVLVVGYDGTDGAVAALDEALVLAGELDATVHLVFAFAAPRLGGELRDLDEAIAERGHTVLERGKHHAAAKGAEVTTGFLKADPAEGLIAAAQEQDARYIVVGSYGERPLKSALVGSTPTRLLHLSDRPVLVVRAPD</sequence>
<evidence type="ECO:0000259" key="2">
    <source>
        <dbReference type="Pfam" id="PF00582"/>
    </source>
</evidence>
<accession>A0AAU7AV14</accession>
<dbReference type="AlphaFoldDB" id="A0AAU7AV14"/>
<dbReference type="KEGG" id="parq:DSM112329_02377"/>
<proteinExistence type="inferred from homology"/>
<dbReference type="RefSeq" id="WP_354702028.1">
    <property type="nucleotide sequence ID" value="NZ_CP114014.1"/>
</dbReference>
<feature type="domain" description="UspA" evidence="2">
    <location>
        <begin position="4"/>
        <end position="135"/>
    </location>
</feature>
<dbReference type="InterPro" id="IPR006016">
    <property type="entry name" value="UspA"/>
</dbReference>
<dbReference type="EMBL" id="CP114014">
    <property type="protein sequence ID" value="XAY05523.1"/>
    <property type="molecule type" value="Genomic_DNA"/>
</dbReference>
<reference evidence="3" key="1">
    <citation type="submission" date="2022-12" db="EMBL/GenBank/DDBJ databases">
        <title>Paraconexibacter alkalitolerans sp. nov. and Baekduia alba sp. nov., isolated from soil and emended description of the genera Paraconexibacter (Chun et al., 2020) and Baekduia (An et al., 2020).</title>
        <authorList>
            <person name="Vieira S."/>
            <person name="Huber K.J."/>
            <person name="Geppert A."/>
            <person name="Wolf J."/>
            <person name="Neumann-Schaal M."/>
            <person name="Muesken M."/>
            <person name="Overmann J."/>
        </authorList>
    </citation>
    <scope>NUCLEOTIDE SEQUENCE</scope>
    <source>
        <strain evidence="3">AEG42_29</strain>
    </source>
</reference>
<dbReference type="Pfam" id="PF00582">
    <property type="entry name" value="Usp"/>
    <property type="match status" value="1"/>
</dbReference>
<dbReference type="Gene3D" id="3.40.50.620">
    <property type="entry name" value="HUPs"/>
    <property type="match status" value="1"/>
</dbReference>
<evidence type="ECO:0000256" key="1">
    <source>
        <dbReference type="ARBA" id="ARBA00008791"/>
    </source>
</evidence>
<protein>
    <recommendedName>
        <fullName evidence="2">UspA domain-containing protein</fullName>
    </recommendedName>
</protein>
<dbReference type="PANTHER" id="PTHR46268:SF6">
    <property type="entry name" value="UNIVERSAL STRESS PROTEIN UP12"/>
    <property type="match status" value="1"/>
</dbReference>
<name>A0AAU7AV14_9ACTN</name>
<dbReference type="InterPro" id="IPR014729">
    <property type="entry name" value="Rossmann-like_a/b/a_fold"/>
</dbReference>
<dbReference type="PANTHER" id="PTHR46268">
    <property type="entry name" value="STRESS RESPONSE PROTEIN NHAX"/>
    <property type="match status" value="1"/>
</dbReference>